<feature type="compositionally biased region" description="Basic residues" evidence="1">
    <location>
        <begin position="1"/>
        <end position="10"/>
    </location>
</feature>
<gene>
    <name evidence="2" type="ORF">D3Z39_08560</name>
</gene>
<evidence type="ECO:0000256" key="1">
    <source>
        <dbReference type="SAM" id="MobiDB-lite"/>
    </source>
</evidence>
<protein>
    <submittedName>
        <fullName evidence="2">Uncharacterized protein</fullName>
    </submittedName>
</protein>
<dbReference type="EMBL" id="QXWZ01000013">
    <property type="protein sequence ID" value="NBI78919.1"/>
    <property type="molecule type" value="Genomic_DNA"/>
</dbReference>
<dbReference type="Proteomes" id="UP000446348">
    <property type="component" value="Unassembled WGS sequence"/>
</dbReference>
<organism evidence="2 3">
    <name type="scientific">Anaerotruncus colihominis</name>
    <dbReference type="NCBI Taxonomy" id="169435"/>
    <lineage>
        <taxon>Bacteria</taxon>
        <taxon>Bacillati</taxon>
        <taxon>Bacillota</taxon>
        <taxon>Clostridia</taxon>
        <taxon>Eubacteriales</taxon>
        <taxon>Oscillospiraceae</taxon>
        <taxon>Anaerotruncus</taxon>
    </lineage>
</organism>
<accession>A0A845RH85</accession>
<sequence length="101" mass="10697">MGRSPHKKRGPQAARACSGAGPSASRKRDRRRAAGALLASGSFPPPAFLKKGPRFFEKKLGKKLHTFFEKKVCQKTLAGCAANSGAGAAYQGPRRGMGNKL</sequence>
<proteinExistence type="predicted"/>
<dbReference type="AlphaFoldDB" id="A0A845RH85"/>
<reference evidence="2 3" key="1">
    <citation type="submission" date="2018-08" db="EMBL/GenBank/DDBJ databases">
        <title>Murine metabolic-syndrome-specific gut microbial biobank.</title>
        <authorList>
            <person name="Liu C."/>
        </authorList>
    </citation>
    <scope>NUCLEOTIDE SEQUENCE [LARGE SCALE GENOMIC DNA]</scope>
    <source>
        <strain evidence="2 3">X69</strain>
    </source>
</reference>
<feature type="region of interest" description="Disordered" evidence="1">
    <location>
        <begin position="1"/>
        <end position="40"/>
    </location>
</feature>
<evidence type="ECO:0000313" key="2">
    <source>
        <dbReference type="EMBL" id="NBI78919.1"/>
    </source>
</evidence>
<evidence type="ECO:0000313" key="3">
    <source>
        <dbReference type="Proteomes" id="UP000446348"/>
    </source>
</evidence>
<comment type="caution">
    <text evidence="2">The sequence shown here is derived from an EMBL/GenBank/DDBJ whole genome shotgun (WGS) entry which is preliminary data.</text>
</comment>
<name>A0A845RH85_9FIRM</name>